<feature type="signal peptide" evidence="7">
    <location>
        <begin position="1"/>
        <end position="25"/>
    </location>
</feature>
<comment type="similarity">
    <text evidence="2 7">Belongs to the thioredoxin family. DsbC subfamily.</text>
</comment>
<dbReference type="PANTHER" id="PTHR35272">
    <property type="entry name" value="THIOL:DISULFIDE INTERCHANGE PROTEIN DSBC-RELATED"/>
    <property type="match status" value="1"/>
</dbReference>
<dbReference type="SUPFAM" id="SSF52833">
    <property type="entry name" value="Thioredoxin-like"/>
    <property type="match status" value="1"/>
</dbReference>
<dbReference type="RefSeq" id="WP_194663734.1">
    <property type="nucleotide sequence ID" value="NZ_RDPI01000016.1"/>
</dbReference>
<dbReference type="EMBL" id="RDPI01000016">
    <property type="protein sequence ID" value="MBF4374128.1"/>
    <property type="molecule type" value="Genomic_DNA"/>
</dbReference>
<dbReference type="Gene3D" id="3.40.30.10">
    <property type="entry name" value="Glutaredoxin"/>
    <property type="match status" value="1"/>
</dbReference>
<dbReference type="InterPro" id="IPR036249">
    <property type="entry name" value="Thioredoxin-like_sf"/>
</dbReference>
<dbReference type="InterPro" id="IPR009094">
    <property type="entry name" value="DiS-bond_isomerase_DsbC/G_N_sf"/>
</dbReference>
<dbReference type="PANTHER" id="PTHR35272:SF3">
    <property type="entry name" value="THIOL:DISULFIDE INTERCHANGE PROTEIN DSBC"/>
    <property type="match status" value="1"/>
</dbReference>
<reference evidence="10 11" key="1">
    <citation type="journal article" date="2021" name="PeerJ">
        <title>Analysis of 44 Vibrio anguillarum genomes reveals high genetic diversity.</title>
        <authorList>
            <person name="Hansen M.J."/>
            <person name="Dalsgaard I."/>
        </authorList>
    </citation>
    <scope>NUCLEOTIDE SEQUENCE [LARGE SCALE GENOMIC DNA]</scope>
    <source>
        <strain evidence="10 11">040915-1/1B</strain>
    </source>
</reference>
<dbReference type="PROSITE" id="PS00195">
    <property type="entry name" value="GLUTAREDOXIN_1"/>
    <property type="match status" value="1"/>
</dbReference>
<evidence type="ECO:0000259" key="9">
    <source>
        <dbReference type="Pfam" id="PF13098"/>
    </source>
</evidence>
<dbReference type="Pfam" id="PF13098">
    <property type="entry name" value="Thioredoxin_2"/>
    <property type="match status" value="1"/>
</dbReference>
<dbReference type="Gene3D" id="3.10.450.70">
    <property type="entry name" value="Disulphide bond isomerase, DsbC/G, N-terminal"/>
    <property type="match status" value="1"/>
</dbReference>
<keyword evidence="5" id="KW-1015">Disulfide bond</keyword>
<organism evidence="10 11">
    <name type="scientific">Vibrio anguillarum</name>
    <name type="common">Listonella anguillarum</name>
    <dbReference type="NCBI Taxonomy" id="55601"/>
    <lineage>
        <taxon>Bacteria</taxon>
        <taxon>Pseudomonadati</taxon>
        <taxon>Pseudomonadota</taxon>
        <taxon>Gammaproteobacteria</taxon>
        <taxon>Vibrionales</taxon>
        <taxon>Vibrionaceae</taxon>
        <taxon>Vibrio</taxon>
    </lineage>
</organism>
<evidence type="ECO:0000256" key="1">
    <source>
        <dbReference type="ARBA" id="ARBA00004418"/>
    </source>
</evidence>
<accession>A0ABR9Z6P5</accession>
<protein>
    <recommendedName>
        <fullName evidence="7">Thiol:disulfide interchange protein</fullName>
    </recommendedName>
</protein>
<comment type="function">
    <text evidence="7">Required for disulfide bond formation in some periplasmic proteins. Acts by transferring its disulfide bond to other proteins and is reduced in the process.</text>
</comment>
<dbReference type="SUPFAM" id="SSF54423">
    <property type="entry name" value="DsbC/DsbG N-terminal domain-like"/>
    <property type="match status" value="1"/>
</dbReference>
<sequence length="256" mass="28754">MKKLTNKLIGSMLSALVLMPTLGMANEYQAVEDKLKKTFTNFTATYIQEAPVKGLYEIHTTDNIIYFSPESETMIFGRIFNKDGIDLTQKSLAQATKKRMEDAGSSLQSLFDKALVLGEGGDIKLTIFTNPDCPYCQQADEWLKQVESAKNVKIEKHMIFLSTPRFADSDSKIRHIICSDDKDATYSNIQQIPKEIRRNCDEADDILKAHNDLISFFGVNGTPSFLLDNGEIIGGLDRKRLSDVIDELTKKNGDLK</sequence>
<evidence type="ECO:0000256" key="6">
    <source>
        <dbReference type="ARBA" id="ARBA00023284"/>
    </source>
</evidence>
<keyword evidence="3 7" id="KW-0732">Signal</keyword>
<feature type="chain" id="PRO_5044964586" description="Thiol:disulfide interchange protein" evidence="7">
    <location>
        <begin position="26"/>
        <end position="256"/>
    </location>
</feature>
<dbReference type="Proteomes" id="UP000726136">
    <property type="component" value="Unassembled WGS sequence"/>
</dbReference>
<evidence type="ECO:0000256" key="3">
    <source>
        <dbReference type="ARBA" id="ARBA00022729"/>
    </source>
</evidence>
<evidence type="ECO:0000313" key="10">
    <source>
        <dbReference type="EMBL" id="MBF4374128.1"/>
    </source>
</evidence>
<proteinExistence type="inferred from homology"/>
<dbReference type="CDD" id="cd03020">
    <property type="entry name" value="DsbA_DsbC_DsbG"/>
    <property type="match status" value="1"/>
</dbReference>
<evidence type="ECO:0000256" key="7">
    <source>
        <dbReference type="RuleBase" id="RU364038"/>
    </source>
</evidence>
<dbReference type="InterPro" id="IPR051470">
    <property type="entry name" value="Thiol:disulfide_interchange"/>
</dbReference>
<dbReference type="Pfam" id="PF10411">
    <property type="entry name" value="DsbC_N"/>
    <property type="match status" value="1"/>
</dbReference>
<evidence type="ECO:0000256" key="4">
    <source>
        <dbReference type="ARBA" id="ARBA00022764"/>
    </source>
</evidence>
<feature type="domain" description="Thioredoxin-like fold" evidence="9">
    <location>
        <begin position="120"/>
        <end position="240"/>
    </location>
</feature>
<dbReference type="InterPro" id="IPR012336">
    <property type="entry name" value="Thioredoxin-like_fold"/>
</dbReference>
<dbReference type="InterPro" id="IPR033954">
    <property type="entry name" value="DiS-bond_Isoase_DsbC/G"/>
</dbReference>
<dbReference type="InterPro" id="IPR011767">
    <property type="entry name" value="GLR_AS"/>
</dbReference>
<feature type="domain" description="Disulphide bond isomerase DsbC/G N-terminal" evidence="8">
    <location>
        <begin position="29"/>
        <end position="89"/>
    </location>
</feature>
<dbReference type="InterPro" id="IPR018950">
    <property type="entry name" value="DiS-bond_isomerase_DsbC/G_N"/>
</dbReference>
<comment type="caution">
    <text evidence="10">The sequence shown here is derived from an EMBL/GenBank/DDBJ whole genome shotgun (WGS) entry which is preliminary data.</text>
</comment>
<evidence type="ECO:0000313" key="11">
    <source>
        <dbReference type="Proteomes" id="UP000726136"/>
    </source>
</evidence>
<name>A0ABR9Z6P5_VIBAN</name>
<evidence type="ECO:0000256" key="2">
    <source>
        <dbReference type="ARBA" id="ARBA00009813"/>
    </source>
</evidence>
<gene>
    <name evidence="10" type="ORF">EAY46_13720</name>
</gene>
<comment type="subcellular location">
    <subcellularLocation>
        <location evidence="1 7">Periplasm</location>
    </subcellularLocation>
</comment>
<keyword evidence="11" id="KW-1185">Reference proteome</keyword>
<evidence type="ECO:0000259" key="8">
    <source>
        <dbReference type="Pfam" id="PF10411"/>
    </source>
</evidence>
<keyword evidence="6 7" id="KW-0676">Redox-active center</keyword>
<keyword evidence="4 7" id="KW-0574">Periplasm</keyword>
<evidence type="ECO:0000256" key="5">
    <source>
        <dbReference type="ARBA" id="ARBA00023157"/>
    </source>
</evidence>